<evidence type="ECO:0000259" key="6">
    <source>
        <dbReference type="Pfam" id="PF01370"/>
    </source>
</evidence>
<dbReference type="InterPro" id="IPR001509">
    <property type="entry name" value="Epimerase_deHydtase"/>
</dbReference>
<dbReference type="Pfam" id="PF01370">
    <property type="entry name" value="Epimerase"/>
    <property type="match status" value="1"/>
</dbReference>
<proteinExistence type="inferred from homology"/>
<dbReference type="RefSeq" id="WP_181471234.1">
    <property type="nucleotide sequence ID" value="NZ_JACEFG010000001.1"/>
</dbReference>
<accession>A0A838CRH7</accession>
<dbReference type="GO" id="GO:0005996">
    <property type="term" value="P:monosaccharide metabolic process"/>
    <property type="evidence" value="ECO:0007669"/>
    <property type="project" value="TreeGrafter"/>
</dbReference>
<dbReference type="GO" id="GO:0003978">
    <property type="term" value="F:UDP-glucose 4-epimerase activity"/>
    <property type="evidence" value="ECO:0007669"/>
    <property type="project" value="TreeGrafter"/>
</dbReference>
<organism evidence="7 8">
    <name type="scientific">Halobacillus locisalis</name>
    <dbReference type="NCBI Taxonomy" id="220753"/>
    <lineage>
        <taxon>Bacteria</taxon>
        <taxon>Bacillati</taxon>
        <taxon>Bacillota</taxon>
        <taxon>Bacilli</taxon>
        <taxon>Bacillales</taxon>
        <taxon>Bacillaceae</taxon>
        <taxon>Halobacillus</taxon>
    </lineage>
</organism>
<comment type="similarity">
    <text evidence="2">Belongs to the NAD(P)-dependent epimerase/dehydratase family.</text>
</comment>
<dbReference type="AlphaFoldDB" id="A0A838CRH7"/>
<dbReference type="SUPFAM" id="SSF51735">
    <property type="entry name" value="NAD(P)-binding Rossmann-fold domains"/>
    <property type="match status" value="1"/>
</dbReference>
<keyword evidence="8" id="KW-1185">Reference proteome</keyword>
<evidence type="ECO:0000256" key="3">
    <source>
        <dbReference type="ARBA" id="ARBA00018569"/>
    </source>
</evidence>
<dbReference type="PANTHER" id="PTHR43725">
    <property type="entry name" value="UDP-GLUCOSE 4-EPIMERASE"/>
    <property type="match status" value="1"/>
</dbReference>
<protein>
    <recommendedName>
        <fullName evidence="3">UDP-glucose 4-epimerase</fullName>
    </recommendedName>
    <alternativeName>
        <fullName evidence="5">Galactowaldenase</fullName>
    </alternativeName>
    <alternativeName>
        <fullName evidence="4">UDP-galactose 4-epimerase</fullName>
    </alternativeName>
</protein>
<evidence type="ECO:0000313" key="8">
    <source>
        <dbReference type="Proteomes" id="UP000571017"/>
    </source>
</evidence>
<evidence type="ECO:0000256" key="5">
    <source>
        <dbReference type="ARBA" id="ARBA00033067"/>
    </source>
</evidence>
<comment type="caution">
    <text evidence="7">The sequence shown here is derived from an EMBL/GenBank/DDBJ whole genome shotgun (WGS) entry which is preliminary data.</text>
</comment>
<dbReference type="EMBL" id="JACEFG010000001">
    <property type="protein sequence ID" value="MBA2174226.1"/>
    <property type="molecule type" value="Genomic_DNA"/>
</dbReference>
<evidence type="ECO:0000256" key="2">
    <source>
        <dbReference type="ARBA" id="ARBA00007637"/>
    </source>
</evidence>
<evidence type="ECO:0000256" key="1">
    <source>
        <dbReference type="ARBA" id="ARBA00004947"/>
    </source>
</evidence>
<feature type="domain" description="NAD-dependent epimerase/dehydratase" evidence="6">
    <location>
        <begin position="13"/>
        <end position="228"/>
    </location>
</feature>
<gene>
    <name evidence="7" type="ORF">H0266_04840</name>
</gene>
<reference evidence="7 8" key="1">
    <citation type="journal article" date="2004" name="Extremophiles">
        <title>Halobacillus locisalis sp. nov., a halophilic bacterium isolated from a marine solar saltern of the Yellow Sea in Korea.</title>
        <authorList>
            <person name="Yoon J.H."/>
            <person name="Kang K.H."/>
            <person name="Oh T.K."/>
            <person name="Park Y.H."/>
        </authorList>
    </citation>
    <scope>NUCLEOTIDE SEQUENCE [LARGE SCALE GENOMIC DNA]</scope>
    <source>
        <strain evidence="7 8">KCTC 3788</strain>
    </source>
</reference>
<dbReference type="InterPro" id="IPR036291">
    <property type="entry name" value="NAD(P)-bd_dom_sf"/>
</dbReference>
<evidence type="ECO:0000313" key="7">
    <source>
        <dbReference type="EMBL" id="MBA2174226.1"/>
    </source>
</evidence>
<dbReference type="Gene3D" id="3.40.50.720">
    <property type="entry name" value="NAD(P)-binding Rossmann-like Domain"/>
    <property type="match status" value="1"/>
</dbReference>
<dbReference type="GO" id="GO:0005829">
    <property type="term" value="C:cytosol"/>
    <property type="evidence" value="ECO:0007669"/>
    <property type="project" value="TreeGrafter"/>
</dbReference>
<comment type="pathway">
    <text evidence="1">Carbohydrate metabolism; galactose metabolism.</text>
</comment>
<evidence type="ECO:0000256" key="4">
    <source>
        <dbReference type="ARBA" id="ARBA00031367"/>
    </source>
</evidence>
<dbReference type="PANTHER" id="PTHR43725:SF8">
    <property type="entry name" value="CHLOROPLAST STEM-LOOP BINDING PROTEIN OF 41 KDA B, CHLOROPLASTIC"/>
    <property type="match status" value="1"/>
</dbReference>
<name>A0A838CRH7_9BACI</name>
<dbReference type="Proteomes" id="UP000571017">
    <property type="component" value="Unassembled WGS sequence"/>
</dbReference>
<sequence length="344" mass="39254">MESSKEGEDFMKVLVIGGTQFLGRYIVEAALAKGHELTLFNRGKTNPELHDGVEAIRGDREKDEDLAQLKSRHWDVVIDTCGFTPRRMEKGLSVLAEKVEHYIFISSASVYKDLLEEEGLTEEAETLKLTQEEIKDVTAGATGRIPGYYGHLKYHSEQSVLEWMKDCNTIIRPGLIVGPHDPTDRFTYWPSRIARGGDVLAPGYRNKTVQVIDVRDLANWTISLAEERTVGTFNAAGPGRRLTMESFLETCRTAFDSNVSFVWASNEFLEENVKPWIEMPLWIPKERGFGIDSTEAFKQGLHYRPIEETIRDTYTWDQTRESSERQAGLDSEKERKLLERVLNM</sequence>